<comment type="caution">
    <text evidence="2">The sequence shown here is derived from an EMBL/GenBank/DDBJ whole genome shotgun (WGS) entry which is preliminary data.</text>
</comment>
<accession>A0A8H6CBS8</accession>
<dbReference type="RefSeq" id="XP_037149945.1">
    <property type="nucleotide sequence ID" value="XM_037293867.1"/>
</dbReference>
<proteinExistence type="predicted"/>
<dbReference type="Proteomes" id="UP000593566">
    <property type="component" value="Unassembled WGS sequence"/>
</dbReference>
<organism evidence="2 3">
    <name type="scientific">Letharia lupina</name>
    <dbReference type="NCBI Taxonomy" id="560253"/>
    <lineage>
        <taxon>Eukaryota</taxon>
        <taxon>Fungi</taxon>
        <taxon>Dikarya</taxon>
        <taxon>Ascomycota</taxon>
        <taxon>Pezizomycotina</taxon>
        <taxon>Lecanoromycetes</taxon>
        <taxon>OSLEUM clade</taxon>
        <taxon>Lecanoromycetidae</taxon>
        <taxon>Lecanorales</taxon>
        <taxon>Lecanorineae</taxon>
        <taxon>Parmeliaceae</taxon>
        <taxon>Letharia</taxon>
    </lineage>
</organism>
<name>A0A8H6CBS8_9LECA</name>
<sequence>MKHIITLSILCSAAHSAFTNISITFQSTLSQDITPAPQYPTATAGATTVTVIPTQVVIGDATLTRNAPGTLIAGTPVSFGSTALVIGTTTMPFATSGVAPIYTVAGQVIAAGPAGVAIAGTTTSNNGPAVTVSGTPVSLGSFGLVVNAASTFTIPTVQPLQSVFAVGGQSVTEQYGRIIFPSTQAVANTSTAATGTAAGPMPTGSTQSFVGAAVKARNNFKTAVVVLCAFVLVVPWG</sequence>
<protein>
    <submittedName>
        <fullName evidence="2">Uncharacterized protein</fullName>
    </submittedName>
</protein>
<keyword evidence="3" id="KW-1185">Reference proteome</keyword>
<gene>
    <name evidence="2" type="ORF">HO133_002943</name>
</gene>
<feature type="signal peptide" evidence="1">
    <location>
        <begin position="1"/>
        <end position="16"/>
    </location>
</feature>
<dbReference type="GeneID" id="59331355"/>
<evidence type="ECO:0000313" key="2">
    <source>
        <dbReference type="EMBL" id="KAF6220510.1"/>
    </source>
</evidence>
<keyword evidence="1" id="KW-0732">Signal</keyword>
<evidence type="ECO:0000313" key="3">
    <source>
        <dbReference type="Proteomes" id="UP000593566"/>
    </source>
</evidence>
<feature type="chain" id="PRO_5034457774" evidence="1">
    <location>
        <begin position="17"/>
        <end position="237"/>
    </location>
</feature>
<dbReference type="EMBL" id="JACCJB010000016">
    <property type="protein sequence ID" value="KAF6220510.1"/>
    <property type="molecule type" value="Genomic_DNA"/>
</dbReference>
<evidence type="ECO:0000256" key="1">
    <source>
        <dbReference type="SAM" id="SignalP"/>
    </source>
</evidence>
<dbReference type="AlphaFoldDB" id="A0A8H6CBS8"/>
<reference evidence="2 3" key="1">
    <citation type="journal article" date="2020" name="Genomics">
        <title>Complete, high-quality genomes from long-read metagenomic sequencing of two wolf lichen thalli reveals enigmatic genome architecture.</title>
        <authorList>
            <person name="McKenzie S.K."/>
            <person name="Walston R.F."/>
            <person name="Allen J.L."/>
        </authorList>
    </citation>
    <scope>NUCLEOTIDE SEQUENCE [LARGE SCALE GENOMIC DNA]</scope>
    <source>
        <strain evidence="2">WasteWater1</strain>
    </source>
</reference>